<name>A0A3N4KJK1_9PEZI</name>
<accession>A0A3N4KJK1</accession>
<sequence length="464" mass="50893">MLLLLLLLILHPLLLLLLLLVLLLPRYPAAALTLLLPLHLPISNGYANQNWAEGDDAECVGDDYRGAVDSVELLALKKRKATRGVTYSCPLEDVGLGLSDELWCEANAAQRISPSSHGTLRMNASSQAGDLEVMSLTGFSTNDELEVAHYPQQTSPSSNLAEGLWVYISGETDSDHLEYPEVSASPDPIISPEYYWHNPYGNQPDISFFQRFIRYVKRHCHNVIVKVVCKLSTKTRRNSHQTPISTMITIDCRITDVETAAAITVYDNMRLRPLAATSGPTVGEVLDTVLPASVHRAEFTRVDIANALVDSLRLENFMVSDQGCRAIDLAPPAPVHVPGQGVRTLTSVANGNLNEFVTTDTCITTIQTTTPTTSIEALNTVRPRWLAGPARQAAQEVFNADPSSIMDAVVDSLTLENQSNRDLRYRVVDLAPLAPVHMLGDHRRVSSEVSYGNVHDDGPEVLEL</sequence>
<keyword evidence="2" id="KW-1185">Reference proteome</keyword>
<dbReference type="AlphaFoldDB" id="A0A3N4KJK1"/>
<protein>
    <submittedName>
        <fullName evidence="1">Uncharacterized protein</fullName>
    </submittedName>
</protein>
<evidence type="ECO:0000313" key="2">
    <source>
        <dbReference type="Proteomes" id="UP000277580"/>
    </source>
</evidence>
<reference evidence="1 2" key="1">
    <citation type="journal article" date="2018" name="Nat. Ecol. Evol.">
        <title>Pezizomycetes genomes reveal the molecular basis of ectomycorrhizal truffle lifestyle.</title>
        <authorList>
            <person name="Murat C."/>
            <person name="Payen T."/>
            <person name="Noel B."/>
            <person name="Kuo A."/>
            <person name="Morin E."/>
            <person name="Chen J."/>
            <person name="Kohler A."/>
            <person name="Krizsan K."/>
            <person name="Balestrini R."/>
            <person name="Da Silva C."/>
            <person name="Montanini B."/>
            <person name="Hainaut M."/>
            <person name="Levati E."/>
            <person name="Barry K.W."/>
            <person name="Belfiori B."/>
            <person name="Cichocki N."/>
            <person name="Clum A."/>
            <person name="Dockter R.B."/>
            <person name="Fauchery L."/>
            <person name="Guy J."/>
            <person name="Iotti M."/>
            <person name="Le Tacon F."/>
            <person name="Lindquist E.A."/>
            <person name="Lipzen A."/>
            <person name="Malagnac F."/>
            <person name="Mello A."/>
            <person name="Molinier V."/>
            <person name="Miyauchi S."/>
            <person name="Poulain J."/>
            <person name="Riccioni C."/>
            <person name="Rubini A."/>
            <person name="Sitrit Y."/>
            <person name="Splivallo R."/>
            <person name="Traeger S."/>
            <person name="Wang M."/>
            <person name="Zifcakova L."/>
            <person name="Wipf D."/>
            <person name="Zambonelli A."/>
            <person name="Paolocci F."/>
            <person name="Nowrousian M."/>
            <person name="Ottonello S."/>
            <person name="Baldrian P."/>
            <person name="Spatafora J.W."/>
            <person name="Henrissat B."/>
            <person name="Nagy L.G."/>
            <person name="Aury J.M."/>
            <person name="Wincker P."/>
            <person name="Grigoriev I.V."/>
            <person name="Bonfante P."/>
            <person name="Martin F.M."/>
        </authorList>
    </citation>
    <scope>NUCLEOTIDE SEQUENCE [LARGE SCALE GENOMIC DNA]</scope>
    <source>
        <strain evidence="1 2">CCBAS932</strain>
    </source>
</reference>
<proteinExistence type="predicted"/>
<organism evidence="1 2">
    <name type="scientific">Morchella conica CCBAS932</name>
    <dbReference type="NCBI Taxonomy" id="1392247"/>
    <lineage>
        <taxon>Eukaryota</taxon>
        <taxon>Fungi</taxon>
        <taxon>Dikarya</taxon>
        <taxon>Ascomycota</taxon>
        <taxon>Pezizomycotina</taxon>
        <taxon>Pezizomycetes</taxon>
        <taxon>Pezizales</taxon>
        <taxon>Morchellaceae</taxon>
        <taxon>Morchella</taxon>
    </lineage>
</organism>
<evidence type="ECO:0000313" key="1">
    <source>
        <dbReference type="EMBL" id="RPB10746.1"/>
    </source>
</evidence>
<dbReference type="Proteomes" id="UP000277580">
    <property type="component" value="Unassembled WGS sequence"/>
</dbReference>
<dbReference type="InParanoid" id="A0A3N4KJK1"/>
<dbReference type="OrthoDB" id="10412924at2759"/>
<gene>
    <name evidence="1" type="ORF">P167DRAFT_547062</name>
</gene>
<dbReference type="EMBL" id="ML119141">
    <property type="protein sequence ID" value="RPB10746.1"/>
    <property type="molecule type" value="Genomic_DNA"/>
</dbReference>